<feature type="transmembrane region" description="Helical" evidence="6">
    <location>
        <begin position="374"/>
        <end position="396"/>
    </location>
</feature>
<keyword evidence="2" id="KW-1003">Cell membrane</keyword>
<feature type="transmembrane region" description="Helical" evidence="6">
    <location>
        <begin position="349"/>
        <end position="368"/>
    </location>
</feature>
<dbReference type="PANTHER" id="PTHR42770">
    <property type="entry name" value="AMINO ACID TRANSPORTER-RELATED"/>
    <property type="match status" value="1"/>
</dbReference>
<evidence type="ECO:0000313" key="7">
    <source>
        <dbReference type="EMBL" id="MCX7570300.1"/>
    </source>
</evidence>
<evidence type="ECO:0000256" key="4">
    <source>
        <dbReference type="ARBA" id="ARBA00022989"/>
    </source>
</evidence>
<evidence type="ECO:0000256" key="1">
    <source>
        <dbReference type="ARBA" id="ARBA00004651"/>
    </source>
</evidence>
<organism evidence="7 8">
    <name type="scientific">Tumebacillus lacus</name>
    <dbReference type="NCBI Taxonomy" id="2995335"/>
    <lineage>
        <taxon>Bacteria</taxon>
        <taxon>Bacillati</taxon>
        <taxon>Bacillota</taxon>
        <taxon>Bacilli</taxon>
        <taxon>Bacillales</taxon>
        <taxon>Alicyclobacillaceae</taxon>
        <taxon>Tumebacillus</taxon>
    </lineage>
</organism>
<evidence type="ECO:0000256" key="2">
    <source>
        <dbReference type="ARBA" id="ARBA00022475"/>
    </source>
</evidence>
<feature type="transmembrane region" description="Helical" evidence="6">
    <location>
        <begin position="301"/>
        <end position="321"/>
    </location>
</feature>
<sequence>MSNNKLGLWVLTALVVGNMVGSGIFMLPRSLAEVASPSGVLLAWLLTGAGVLMTALVFGNLAMRKPELNGGPQMYAMALFKKGSGASTLSGYLVAWGYWVANFAGNVAIITTFASYLSTFLPILSSEAVWFTAFGTDLRVGNVLTFLTCSVLLWGMHTLVLRGMEGAGKVNFVATTAKVLGFALFIIAALFAFQSSNLLPMDAPRFDEAGASVPLLGQINAAAVATLWAFVGVESAIVFSNRARKQSDVKKATIIGLSIALVIYMGITVLVMGTLTQDQLIASEKPLVDALSVVVGSSGSYLMAGLGLISLLGTTVGWIMLASEVPYQAAKQGIFLPVFKKENKKGAPVVALWLSNLGSQLFIFSTISNSVSKAFDFVIFVATLAYLVPYIIASIYQLKLVVSGETYLAGEQGRSRITDGIVAALAAIYSLWVIKAGTADLKTFSLGVGLLVVGIVFYPWVLRGRRLQNGTRSARL</sequence>
<reference evidence="7 8" key="1">
    <citation type="submission" date="2022-11" db="EMBL/GenBank/DDBJ databases">
        <title>Study of microbial diversity in lake waters.</title>
        <authorList>
            <person name="Zhang J."/>
        </authorList>
    </citation>
    <scope>NUCLEOTIDE SEQUENCE [LARGE SCALE GENOMIC DNA]</scope>
    <source>
        <strain evidence="7 8">DT12</strain>
    </source>
</reference>
<comment type="subcellular location">
    <subcellularLocation>
        <location evidence="1">Cell membrane</location>
        <topology evidence="1">Multi-pass membrane protein</topology>
    </subcellularLocation>
</comment>
<feature type="transmembrane region" description="Helical" evidence="6">
    <location>
        <begin position="254"/>
        <end position="275"/>
    </location>
</feature>
<keyword evidence="4 6" id="KW-1133">Transmembrane helix</keyword>
<feature type="transmembrane region" description="Helical" evidence="6">
    <location>
        <begin position="443"/>
        <end position="462"/>
    </location>
</feature>
<dbReference type="Pfam" id="PF13520">
    <property type="entry name" value="AA_permease_2"/>
    <property type="match status" value="1"/>
</dbReference>
<dbReference type="Gene3D" id="1.20.1740.10">
    <property type="entry name" value="Amino acid/polyamine transporter I"/>
    <property type="match status" value="1"/>
</dbReference>
<feature type="transmembrane region" description="Helical" evidence="6">
    <location>
        <begin position="213"/>
        <end position="233"/>
    </location>
</feature>
<dbReference type="EMBL" id="JAPMLT010000004">
    <property type="protein sequence ID" value="MCX7570300.1"/>
    <property type="molecule type" value="Genomic_DNA"/>
</dbReference>
<protein>
    <submittedName>
        <fullName evidence="7">Amino acid permease</fullName>
    </submittedName>
</protein>
<feature type="transmembrane region" description="Helical" evidence="6">
    <location>
        <begin position="6"/>
        <end position="27"/>
    </location>
</feature>
<feature type="transmembrane region" description="Helical" evidence="6">
    <location>
        <begin position="39"/>
        <end position="63"/>
    </location>
</feature>
<feature type="transmembrane region" description="Helical" evidence="6">
    <location>
        <begin position="113"/>
        <end position="134"/>
    </location>
</feature>
<keyword evidence="5 6" id="KW-0472">Membrane</keyword>
<dbReference type="Proteomes" id="UP001208017">
    <property type="component" value="Unassembled WGS sequence"/>
</dbReference>
<evidence type="ECO:0000256" key="6">
    <source>
        <dbReference type="SAM" id="Phobius"/>
    </source>
</evidence>
<accession>A0ABT3X075</accession>
<comment type="caution">
    <text evidence="7">The sequence shown here is derived from an EMBL/GenBank/DDBJ whole genome shotgun (WGS) entry which is preliminary data.</text>
</comment>
<evidence type="ECO:0000256" key="5">
    <source>
        <dbReference type="ARBA" id="ARBA00023136"/>
    </source>
</evidence>
<feature type="transmembrane region" description="Helical" evidence="6">
    <location>
        <begin position="172"/>
        <end position="193"/>
    </location>
</feature>
<evidence type="ECO:0000256" key="3">
    <source>
        <dbReference type="ARBA" id="ARBA00022692"/>
    </source>
</evidence>
<dbReference type="PANTHER" id="PTHR42770:SF14">
    <property type="entry name" value="ARGININE_ORNITHINE ANTIPORTER-RELATED"/>
    <property type="match status" value="1"/>
</dbReference>
<gene>
    <name evidence="7" type="ORF">OS242_10025</name>
</gene>
<name>A0ABT3X075_9BACL</name>
<dbReference type="PIRSF" id="PIRSF006060">
    <property type="entry name" value="AA_transporter"/>
    <property type="match status" value="1"/>
</dbReference>
<evidence type="ECO:0000313" key="8">
    <source>
        <dbReference type="Proteomes" id="UP001208017"/>
    </source>
</evidence>
<feature type="transmembrane region" description="Helical" evidence="6">
    <location>
        <begin position="140"/>
        <end position="160"/>
    </location>
</feature>
<keyword evidence="8" id="KW-1185">Reference proteome</keyword>
<proteinExistence type="predicted"/>
<dbReference type="InterPro" id="IPR002293">
    <property type="entry name" value="AA/rel_permease1"/>
</dbReference>
<keyword evidence="3 6" id="KW-0812">Transmembrane</keyword>
<dbReference type="InterPro" id="IPR050367">
    <property type="entry name" value="APC_superfamily"/>
</dbReference>
<feature type="transmembrane region" description="Helical" evidence="6">
    <location>
        <begin position="417"/>
        <end position="437"/>
    </location>
</feature>
<dbReference type="RefSeq" id="WP_267151548.1">
    <property type="nucleotide sequence ID" value="NZ_JAPMLT010000004.1"/>
</dbReference>